<evidence type="ECO:0000313" key="3">
    <source>
        <dbReference type="Proteomes" id="UP000052008"/>
    </source>
</evidence>
<feature type="compositionally biased region" description="Gly residues" evidence="1">
    <location>
        <begin position="180"/>
        <end position="194"/>
    </location>
</feature>
<evidence type="ECO:0000313" key="2">
    <source>
        <dbReference type="EMBL" id="KPJ54364.1"/>
    </source>
</evidence>
<reference evidence="2 3" key="1">
    <citation type="journal article" date="2015" name="Microbiome">
        <title>Genomic resolution of linkages in carbon, nitrogen, and sulfur cycling among widespread estuary sediment bacteria.</title>
        <authorList>
            <person name="Baker B.J."/>
            <person name="Lazar C.S."/>
            <person name="Teske A.P."/>
            <person name="Dick G.J."/>
        </authorList>
    </citation>
    <scope>NUCLEOTIDE SEQUENCE [LARGE SCALE GENOMIC DNA]</scope>
    <source>
        <strain evidence="2">DG_24</strain>
    </source>
</reference>
<protein>
    <submittedName>
        <fullName evidence="2">Uncharacterized protein</fullName>
    </submittedName>
</protein>
<evidence type="ECO:0000256" key="1">
    <source>
        <dbReference type="SAM" id="MobiDB-lite"/>
    </source>
</evidence>
<feature type="region of interest" description="Disordered" evidence="1">
    <location>
        <begin position="176"/>
        <end position="227"/>
    </location>
</feature>
<name>A0A0S7WXN5_UNCT6</name>
<comment type="caution">
    <text evidence="2">The sequence shown here is derived from an EMBL/GenBank/DDBJ whole genome shotgun (WGS) entry which is preliminary data.</text>
</comment>
<dbReference type="EMBL" id="LIZS01000004">
    <property type="protein sequence ID" value="KPJ54364.1"/>
    <property type="molecule type" value="Genomic_DNA"/>
</dbReference>
<organism evidence="2 3">
    <name type="scientific">candidate division TA06 bacterium DG_24</name>
    <dbReference type="NCBI Taxonomy" id="1703770"/>
    <lineage>
        <taxon>Bacteria</taxon>
        <taxon>Bacteria division TA06</taxon>
    </lineage>
</organism>
<gene>
    <name evidence="2" type="ORF">AMJ39_01150</name>
</gene>
<dbReference type="STRING" id="1703770.AMJ39_01150"/>
<proteinExistence type="predicted"/>
<dbReference type="AlphaFoldDB" id="A0A0S7WXN5"/>
<dbReference type="Proteomes" id="UP000052008">
    <property type="component" value="Unassembled WGS sequence"/>
</dbReference>
<sequence>MTMRTLNHKALSARIYPWQAIRLLPQLLFLIFIFTGVCLSAGQAGAPDPDAPDSATPDTSVFPSLRATASRYEMILIGDGTAGPYRLGHRNLFAHSVEISMDGRLLDPGREFTVDCRAGLISFADAIPSSKPLTVRYRFYPYALQDVYSHRSLPGVATAEHRSSPGVMTREGGAYAAETAGGGGSQPLYGGGSTGSPRLENEHGTGHSRGTGGSASEAGNRARSAGTPGSFLILGGSKTLAVTLGSNRQPSLDQSLELSIEGMISNDLSVRAVLADKSSPLQPEGTTRELDQLERIFVEIEGGGARGTLGDYDLALGESAFGSIERRLQGVMGEGRFSRGRVLVAGAVPRGEFATLELVGVDGKQGPYDLCPAGSGGDLVILAGSERVWLDGEDLVRGEGNDYTIDYAARTISFTSRRLITSESRIEVDFQYSGERYEKNLYVSRAVVTAPDESFRLGGTCFWEGDDVDRPRSEGVASFDRSALSRAGDDPRQAWVDTAVEVGEGNGDYLFDVDHFVYVGPHEGDYQVSFFDVGEEGGAYEYDPLIGGYSYVGEGQGRFAPRRLLSLPEERWLLGVDGGMALADGVSVDVEYAQSREDRNRVSSRDDGDNAGDAYAAALRVEDRRAGFGGHDLGHFDLDASYRSVASRFRFPGRRRDVDYAYRWNIDKDAGHYDERAGEVSLAYTPIDALTMDVGIGRLTRPGDASSRRMAFGAALSPGGAPELRYGYEHVARHQSGSQNGDGPSFLERWRHEYAVEYRRGIATPRFQYAREGRRASIPSGRDVREWGAGLTLGQGEPLELSVDHQDRRDWVFGESGESRHLESTGTIDKIHLAAREAGSFTGHIDLSRHRRARMTGGSARISKTDLADVRLACRPRSLGASFDARYGIGAEDAPLAGERYVKVEEGTGSYGFDPETGLYYPYERGDYERDVDSSGESVMARRVFLLADASYAPSEMFAVDSRVSVEELSQEPDLLSLYLLRPHVLQQNDVTIEGRNVWRHDISLFPIPHLLSIRFRYREANREDNRIGGRHREELSRDRSLRVRLTPAPGLWFEGEAAVNDERRASLEHGLERQEHDRAASLSIRHTPSAGLDLTITLGMGTKWVEEPAFYGYLGKIDVSRISLKPRVIYHLVRHARLSGGIQLVERTTDAVVPLLPPDLQASDPLGVSSSWDMLAEYRVSGSVISSLSYSGERRPGTAVSHNLSAEVRAYF</sequence>
<accession>A0A0S7WXN5</accession>